<dbReference type="Pfam" id="PF08241">
    <property type="entry name" value="Methyltransf_11"/>
    <property type="match status" value="1"/>
</dbReference>
<dbReference type="HAMAP" id="MF_00835">
    <property type="entry name" value="BioC"/>
    <property type="match status" value="1"/>
</dbReference>
<proteinExistence type="inferred from homology"/>
<comment type="catalytic activity">
    <reaction evidence="1 8">
        <text>malonyl-[ACP] + S-adenosyl-L-methionine = malonyl-[ACP] methyl ester + S-adenosyl-L-homocysteine</text>
        <dbReference type="Rhea" id="RHEA:17105"/>
        <dbReference type="Rhea" id="RHEA-COMP:9623"/>
        <dbReference type="Rhea" id="RHEA-COMP:9954"/>
        <dbReference type="ChEBI" id="CHEBI:57856"/>
        <dbReference type="ChEBI" id="CHEBI:59789"/>
        <dbReference type="ChEBI" id="CHEBI:78449"/>
        <dbReference type="ChEBI" id="CHEBI:78845"/>
        <dbReference type="EC" id="2.1.1.197"/>
    </reaction>
</comment>
<keyword evidence="5 8" id="KW-0808">Transferase</keyword>
<comment type="caution">
    <text evidence="10">The sequence shown here is derived from an EMBL/GenBank/DDBJ whole genome shotgun (WGS) entry which is preliminary data.</text>
</comment>
<feature type="domain" description="Methyltransferase type 11" evidence="9">
    <location>
        <begin position="53"/>
        <end position="150"/>
    </location>
</feature>
<dbReference type="GO" id="GO:0009102">
    <property type="term" value="P:biotin biosynthetic process"/>
    <property type="evidence" value="ECO:0007669"/>
    <property type="project" value="UniProtKB-UniRule"/>
</dbReference>
<dbReference type="InterPro" id="IPR011814">
    <property type="entry name" value="BioC"/>
</dbReference>
<evidence type="ECO:0000256" key="8">
    <source>
        <dbReference type="HAMAP-Rule" id="MF_00835"/>
    </source>
</evidence>
<sequence length="260" mass="28684">MSAGIDKQLVRRRFRRALPTYAGHAEVQRRMAARLVAMIESAGAAPSLGRVFEFGCGSAMLTSMLFERHSAEAFYANDLVAESRVFVEAAVSGREIGRLEFLPGDVERLDPLPANLDLAVSNATLQWLHEPALFFERLSASMRPGGLVAFSTFGAQNMREIATLGEAALPYRSIGEVAALGGTAFEVVAIEEEIVRQEFETPEAVLRHIRATGVNGVSSRAWTRSHYLDFLRRYRAAYPAGSGVALTWHPVYCCFRRKES</sequence>
<keyword evidence="11" id="KW-1185">Reference proteome</keyword>
<keyword evidence="4 8" id="KW-0489">Methyltransferase</keyword>
<dbReference type="Proteomes" id="UP000308271">
    <property type="component" value="Unassembled WGS sequence"/>
</dbReference>
<dbReference type="CDD" id="cd02440">
    <property type="entry name" value="AdoMet_MTases"/>
    <property type="match status" value="1"/>
</dbReference>
<dbReference type="EMBL" id="VDCH01000005">
    <property type="protein sequence ID" value="TNJ39592.1"/>
    <property type="molecule type" value="Genomic_DNA"/>
</dbReference>
<evidence type="ECO:0000313" key="11">
    <source>
        <dbReference type="Proteomes" id="UP000308271"/>
    </source>
</evidence>
<accession>A0A5C4S8J3</accession>
<dbReference type="SUPFAM" id="SSF53335">
    <property type="entry name" value="S-adenosyl-L-methionine-dependent methyltransferases"/>
    <property type="match status" value="1"/>
</dbReference>
<comment type="similarity">
    <text evidence="8">Belongs to the methyltransferase superfamily.</text>
</comment>
<evidence type="ECO:0000256" key="1">
    <source>
        <dbReference type="ARBA" id="ARBA00000852"/>
    </source>
</evidence>
<dbReference type="EC" id="2.1.1.197" evidence="3 8"/>
<comment type="function">
    <text evidence="8">Converts the free carboxyl group of a malonyl-thioester to its methyl ester by transfer of a methyl group from S-adenosyl-L-methionine (SAM). It allows to synthesize pimeloyl-ACP via the fatty acid synthetic pathway.</text>
</comment>
<dbReference type="GO" id="GO:0010340">
    <property type="term" value="F:carboxyl-O-methyltransferase activity"/>
    <property type="evidence" value="ECO:0007669"/>
    <property type="project" value="UniProtKB-UniRule"/>
</dbReference>
<evidence type="ECO:0000256" key="4">
    <source>
        <dbReference type="ARBA" id="ARBA00022603"/>
    </source>
</evidence>
<evidence type="ECO:0000313" key="10">
    <source>
        <dbReference type="EMBL" id="TNJ39592.1"/>
    </source>
</evidence>
<dbReference type="OrthoDB" id="9760689at2"/>
<gene>
    <name evidence="8 10" type="primary">bioC</name>
    <name evidence="10" type="ORF">FGF66_04140</name>
</gene>
<dbReference type="AlphaFoldDB" id="A0A5C4S8J3"/>
<evidence type="ECO:0000256" key="5">
    <source>
        <dbReference type="ARBA" id="ARBA00022679"/>
    </source>
</evidence>
<protein>
    <recommendedName>
        <fullName evidence="3 8">Malonyl-[acyl-carrier protein] O-methyltransferase</fullName>
        <shortName evidence="8">Malonyl-ACP O-methyltransferase</shortName>
        <ecNumber evidence="3 8">2.1.1.197</ecNumber>
    </recommendedName>
    <alternativeName>
        <fullName evidence="8">Biotin synthesis protein BioC</fullName>
    </alternativeName>
</protein>
<evidence type="ECO:0000256" key="3">
    <source>
        <dbReference type="ARBA" id="ARBA00012327"/>
    </source>
</evidence>
<evidence type="ECO:0000256" key="2">
    <source>
        <dbReference type="ARBA" id="ARBA00004746"/>
    </source>
</evidence>
<evidence type="ECO:0000259" key="9">
    <source>
        <dbReference type="Pfam" id="PF08241"/>
    </source>
</evidence>
<comment type="pathway">
    <text evidence="2 8">Cofactor biosynthesis; biotin biosynthesis.</text>
</comment>
<organism evidence="10 11">
    <name type="scientific">Chlorobaculum thiosulfatiphilum</name>
    <name type="common">Chlorobium limicola f.sp. thiosulfatophilum</name>
    <dbReference type="NCBI Taxonomy" id="115852"/>
    <lineage>
        <taxon>Bacteria</taxon>
        <taxon>Pseudomonadati</taxon>
        <taxon>Chlorobiota</taxon>
        <taxon>Chlorobiia</taxon>
        <taxon>Chlorobiales</taxon>
        <taxon>Chlorobiaceae</taxon>
        <taxon>Chlorobaculum</taxon>
    </lineage>
</organism>
<dbReference type="GO" id="GO:0102130">
    <property type="term" value="F:malonyl-CoA methyltransferase activity"/>
    <property type="evidence" value="ECO:0007669"/>
    <property type="project" value="UniProtKB-EC"/>
</dbReference>
<dbReference type="UniPathway" id="UPA00078"/>
<dbReference type="InterPro" id="IPR029063">
    <property type="entry name" value="SAM-dependent_MTases_sf"/>
</dbReference>
<keyword evidence="6 8" id="KW-0949">S-adenosyl-L-methionine</keyword>
<reference evidence="10 11" key="1">
    <citation type="submission" date="2019-05" db="EMBL/GenBank/DDBJ databases">
        <title>Draft Whole-Genome sequence of the green sulfur bacterium Chlorobaculum thiosulfatiphilum DSM 249.</title>
        <authorList>
            <person name="Meyer T.E."/>
            <person name="Kyndt J.A."/>
        </authorList>
    </citation>
    <scope>NUCLEOTIDE SEQUENCE [LARGE SCALE GENOMIC DNA]</scope>
    <source>
        <strain evidence="10 11">DSM 249</strain>
    </source>
</reference>
<dbReference type="GO" id="GO:0008757">
    <property type="term" value="F:S-adenosylmethionine-dependent methyltransferase activity"/>
    <property type="evidence" value="ECO:0007669"/>
    <property type="project" value="InterPro"/>
</dbReference>
<keyword evidence="7 8" id="KW-0093">Biotin biosynthesis</keyword>
<dbReference type="InterPro" id="IPR013216">
    <property type="entry name" value="Methyltransf_11"/>
</dbReference>
<dbReference type="NCBIfam" id="TIGR02072">
    <property type="entry name" value="BioC"/>
    <property type="match status" value="1"/>
</dbReference>
<evidence type="ECO:0000256" key="7">
    <source>
        <dbReference type="ARBA" id="ARBA00022756"/>
    </source>
</evidence>
<name>A0A5C4S8J3_CHLTI</name>
<evidence type="ECO:0000256" key="6">
    <source>
        <dbReference type="ARBA" id="ARBA00022691"/>
    </source>
</evidence>
<dbReference type="Gene3D" id="3.40.50.150">
    <property type="entry name" value="Vaccinia Virus protein VP39"/>
    <property type="match status" value="1"/>
</dbReference>
<dbReference type="GO" id="GO:0032259">
    <property type="term" value="P:methylation"/>
    <property type="evidence" value="ECO:0007669"/>
    <property type="project" value="UniProtKB-KW"/>
</dbReference>